<dbReference type="InterPro" id="IPR040647">
    <property type="entry name" value="SPIN-DOC_Znf-C2H2"/>
</dbReference>
<keyword evidence="3" id="KW-1185">Reference proteome</keyword>
<dbReference type="Proteomes" id="UP001059041">
    <property type="component" value="Unassembled WGS sequence"/>
</dbReference>
<protein>
    <submittedName>
        <fullName evidence="2">General transcription factor II-I repeat domain-containing protein 2-like</fullName>
    </submittedName>
</protein>
<reference evidence="2" key="1">
    <citation type="submission" date="2021-02" db="EMBL/GenBank/DDBJ databases">
        <title>Comparative genomics reveals that relaxation of natural selection precedes convergent phenotypic evolution of cavefish.</title>
        <authorList>
            <person name="Peng Z."/>
        </authorList>
    </citation>
    <scope>NUCLEOTIDE SEQUENCE</scope>
    <source>
        <tissue evidence="2">Muscle</tissue>
    </source>
</reference>
<dbReference type="EMBL" id="JAFHDT010000096">
    <property type="protein sequence ID" value="KAI7790509.1"/>
    <property type="molecule type" value="Genomic_DNA"/>
</dbReference>
<dbReference type="PANTHER" id="PTHR45913:SF9">
    <property type="entry name" value="GENERAL TRANSCRIPTION FACTOR II-I REPEAT DOMAIN-CONTAINING PROTEIN 2-LIKE-RELATED"/>
    <property type="match status" value="1"/>
</dbReference>
<feature type="domain" description="SPIN-DOC-like zinc-finger" evidence="1">
    <location>
        <begin position="18"/>
        <end position="73"/>
    </location>
</feature>
<comment type="caution">
    <text evidence="2">The sequence shown here is derived from an EMBL/GenBank/DDBJ whole genome shotgun (WGS) entry which is preliminary data.</text>
</comment>
<organism evidence="2 3">
    <name type="scientific">Triplophysa rosa</name>
    <name type="common">Cave loach</name>
    <dbReference type="NCBI Taxonomy" id="992332"/>
    <lineage>
        <taxon>Eukaryota</taxon>
        <taxon>Metazoa</taxon>
        <taxon>Chordata</taxon>
        <taxon>Craniata</taxon>
        <taxon>Vertebrata</taxon>
        <taxon>Euteleostomi</taxon>
        <taxon>Actinopterygii</taxon>
        <taxon>Neopterygii</taxon>
        <taxon>Teleostei</taxon>
        <taxon>Ostariophysi</taxon>
        <taxon>Cypriniformes</taxon>
        <taxon>Nemacheilidae</taxon>
        <taxon>Triplophysa</taxon>
    </lineage>
</organism>
<dbReference type="PANTHER" id="PTHR45913">
    <property type="entry name" value="EPM2A-INTERACTING PROTEIN 1"/>
    <property type="match status" value="1"/>
</dbReference>
<sequence length="605" mass="68542">MSVAKKRKVDSECRVFNEEWTTKYFFTSIGQKAVCLICHESIAVFKDYNLSRHFSSKHSNYAVNLSSAEKANKALKLATNLKAQQNTFTKQCAIQESVTKASYVVAHKIAKHSKPFSDGEFVKNCMVETAAILCPGSKSQFEKISLSRRTITRRVEVIDEELLSELKKKADGFSLFSIALDESTDIAGTAQLLIFVRGINENFEISEELLGMESMMGTTRGVDLYDSVSVCLGKNNLPWGKLTSVTTDGSPNLTGKNTGLLKRLQDKVKDECLNSEELIFLHCIIHQEALCKSVLKLENVVKVVVKLVNFIRARALNHRQFIQLLNETEAEHHDLLYHSNVRWLSLGKVFHRVWELKAEIATFLNTVGKTDDFPELQDTNWLTDLAFGVDTLRHLNDLNLKLQGKDVFAHELYSNVKAFKAKLVLFSRHISSRDFAHFPTLGGLSSPIKQSHIERYSSTLSDLHAEFSRRFTDFAKIETELELVSCPLSFDSENAPPDTQLELIDIQCDITLKEKFQTTPVIQFYASLDENKFPNIKKHAQRMLVLFGSTYVCEQTYSIMNYNKAHHRSNLTNSHLSAILRISTSKITPDFDTLARRGDQAHCSH</sequence>
<dbReference type="AlphaFoldDB" id="A0A9W7T6B6"/>
<evidence type="ECO:0000259" key="1">
    <source>
        <dbReference type="Pfam" id="PF18658"/>
    </source>
</evidence>
<evidence type="ECO:0000313" key="2">
    <source>
        <dbReference type="EMBL" id="KAI7790509.1"/>
    </source>
</evidence>
<proteinExistence type="predicted"/>
<accession>A0A9W7T6B6</accession>
<gene>
    <name evidence="2" type="ORF">IRJ41_004797</name>
</gene>
<dbReference type="InterPro" id="IPR012337">
    <property type="entry name" value="RNaseH-like_sf"/>
</dbReference>
<dbReference type="SUPFAM" id="SSF53098">
    <property type="entry name" value="Ribonuclease H-like"/>
    <property type="match status" value="1"/>
</dbReference>
<name>A0A9W7T6B6_TRIRA</name>
<dbReference type="Pfam" id="PF18658">
    <property type="entry name" value="zf-C2H2_12"/>
    <property type="match status" value="1"/>
</dbReference>
<evidence type="ECO:0000313" key="3">
    <source>
        <dbReference type="Proteomes" id="UP001059041"/>
    </source>
</evidence>